<dbReference type="AlphaFoldDB" id="A0A840VCA0"/>
<protein>
    <recommendedName>
        <fullName evidence="1">Dimethylamine monooxygenase subunit DmmA-like C-terminal domain-containing protein</fullName>
    </recommendedName>
</protein>
<dbReference type="RefSeq" id="WP_183266351.1">
    <property type="nucleotide sequence ID" value="NZ_JACHFJ010000006.1"/>
</dbReference>
<organism evidence="2 3">
    <name type="scientific">Acidocella aromatica</name>
    <dbReference type="NCBI Taxonomy" id="1303579"/>
    <lineage>
        <taxon>Bacteria</taxon>
        <taxon>Pseudomonadati</taxon>
        <taxon>Pseudomonadota</taxon>
        <taxon>Alphaproteobacteria</taxon>
        <taxon>Acetobacterales</taxon>
        <taxon>Acidocellaceae</taxon>
        <taxon>Acidocella</taxon>
    </lineage>
</organism>
<evidence type="ECO:0000313" key="3">
    <source>
        <dbReference type="Proteomes" id="UP000553706"/>
    </source>
</evidence>
<accession>A0A840VCA0</accession>
<dbReference type="InterPro" id="IPR048037">
    <property type="entry name" value="DmmA-like_C"/>
</dbReference>
<keyword evidence="3" id="KW-1185">Reference proteome</keyword>
<gene>
    <name evidence="2" type="ORF">HNP71_001596</name>
</gene>
<evidence type="ECO:0000259" key="1">
    <source>
        <dbReference type="Pfam" id="PF22289"/>
    </source>
</evidence>
<feature type="domain" description="Dimethylamine monooxygenase subunit DmmA-like C-terminal" evidence="1">
    <location>
        <begin position="123"/>
        <end position="166"/>
    </location>
</feature>
<dbReference type="Proteomes" id="UP000553706">
    <property type="component" value="Unassembled WGS sequence"/>
</dbReference>
<name>A0A840VCA0_9PROT</name>
<dbReference type="NCBIfam" id="NF041259">
    <property type="entry name" value="mono_DmmA_fam"/>
    <property type="match status" value="1"/>
</dbReference>
<dbReference type="EMBL" id="JACHFJ010000006">
    <property type="protein sequence ID" value="MBB5373336.1"/>
    <property type="molecule type" value="Genomic_DNA"/>
</dbReference>
<dbReference type="Pfam" id="PF22289">
    <property type="entry name" value="DmmA-like_C"/>
    <property type="match status" value="1"/>
</dbReference>
<sequence length="184" mass="19964">MSKNRPVYEPFALEPSGRAHLVVTSLDAPPEGIEDSFDNIEVWTVKHNGPGVPVLAAGGVRPFRSTTELLAQLGHRLGRETAGLRFYAIGSEAFIWDAYNIGIVAGLHPSEISLHRAGPLVRRVYCSHCRTMIEGVPVNIVSCPSCEAALFVRDHFSRRLAAFMGVKVDAEVPGEIPAAEVFTS</sequence>
<proteinExistence type="predicted"/>
<evidence type="ECO:0000313" key="2">
    <source>
        <dbReference type="EMBL" id="MBB5373336.1"/>
    </source>
</evidence>
<reference evidence="2 3" key="1">
    <citation type="submission" date="2020-08" db="EMBL/GenBank/DDBJ databases">
        <title>Genomic Encyclopedia of Type Strains, Phase IV (KMG-IV): sequencing the most valuable type-strain genomes for metagenomic binning, comparative biology and taxonomic classification.</title>
        <authorList>
            <person name="Goeker M."/>
        </authorList>
    </citation>
    <scope>NUCLEOTIDE SEQUENCE [LARGE SCALE GENOMIC DNA]</scope>
    <source>
        <strain evidence="2 3">DSM 27026</strain>
    </source>
</reference>
<comment type="caution">
    <text evidence="2">The sequence shown here is derived from an EMBL/GenBank/DDBJ whole genome shotgun (WGS) entry which is preliminary data.</text>
</comment>